<dbReference type="InterPro" id="IPR000719">
    <property type="entry name" value="Prot_kinase_dom"/>
</dbReference>
<keyword evidence="2" id="KW-0547">Nucleotide-binding</keyword>
<organism evidence="11">
    <name type="scientific">marine sediment metagenome</name>
    <dbReference type="NCBI Taxonomy" id="412755"/>
    <lineage>
        <taxon>unclassified sequences</taxon>
        <taxon>metagenomes</taxon>
        <taxon>ecological metagenomes</taxon>
    </lineage>
</organism>
<dbReference type="PROSITE" id="PS50011">
    <property type="entry name" value="PROTEIN_KINASE_DOM"/>
    <property type="match status" value="1"/>
</dbReference>
<comment type="catalytic activity">
    <reaction evidence="9">
        <text>L-tyrosyl-[protein] + ATP = O-phospho-L-tyrosyl-[protein] + ADP + H(+)</text>
        <dbReference type="Rhea" id="RHEA:10596"/>
        <dbReference type="Rhea" id="RHEA-COMP:10136"/>
        <dbReference type="Rhea" id="RHEA-COMP:20101"/>
        <dbReference type="ChEBI" id="CHEBI:15378"/>
        <dbReference type="ChEBI" id="CHEBI:30616"/>
        <dbReference type="ChEBI" id="CHEBI:46858"/>
        <dbReference type="ChEBI" id="CHEBI:61978"/>
        <dbReference type="ChEBI" id="CHEBI:456216"/>
        <dbReference type="EC" id="2.7.12.2"/>
    </reaction>
</comment>
<evidence type="ECO:0000256" key="5">
    <source>
        <dbReference type="ARBA" id="ARBA00038035"/>
    </source>
</evidence>
<dbReference type="PROSITE" id="PS00108">
    <property type="entry name" value="PROTEIN_KINASE_ST"/>
    <property type="match status" value="1"/>
</dbReference>
<keyword evidence="3" id="KW-0418">Kinase</keyword>
<dbReference type="PROSITE" id="PS00107">
    <property type="entry name" value="PROTEIN_KINASE_ATP"/>
    <property type="match status" value="1"/>
</dbReference>
<dbReference type="AlphaFoldDB" id="X1KFU2"/>
<evidence type="ECO:0000256" key="7">
    <source>
        <dbReference type="ARBA" id="ARBA00049014"/>
    </source>
</evidence>
<keyword evidence="1" id="KW-0808">Transferase</keyword>
<evidence type="ECO:0000259" key="10">
    <source>
        <dbReference type="PROSITE" id="PS50011"/>
    </source>
</evidence>
<comment type="caution">
    <text evidence="11">The sequence shown here is derived from an EMBL/GenBank/DDBJ whole genome shotgun (WGS) entry which is preliminary data.</text>
</comment>
<dbReference type="EC" id="2.7.12.2" evidence="6"/>
<evidence type="ECO:0000256" key="3">
    <source>
        <dbReference type="ARBA" id="ARBA00022777"/>
    </source>
</evidence>
<evidence type="ECO:0000256" key="6">
    <source>
        <dbReference type="ARBA" id="ARBA00038999"/>
    </source>
</evidence>
<keyword evidence="4" id="KW-0067">ATP-binding</keyword>
<evidence type="ECO:0000256" key="2">
    <source>
        <dbReference type="ARBA" id="ARBA00022741"/>
    </source>
</evidence>
<evidence type="ECO:0000256" key="9">
    <source>
        <dbReference type="ARBA" id="ARBA00051693"/>
    </source>
</evidence>
<dbReference type="InterPro" id="IPR017441">
    <property type="entry name" value="Protein_kinase_ATP_BS"/>
</dbReference>
<sequence length="152" mass="16606">RTIRKLGEGGMGTVHLVADAAGRQYAMKTVRPEVGEDSAFAKRFVREMRIALLVKHEHVVRTYEVGVGPSGLPFILSEFCPGGGLDGVLAKDGPLAADRAVRWLAEAASGLDYIWRKHKIIHRDIKPENLLLGARGEVKLADLGLARRTVND</sequence>
<reference evidence="11" key="1">
    <citation type="journal article" date="2014" name="Front. Microbiol.">
        <title>High frequency of phylogenetically diverse reductive dehalogenase-homologous genes in deep subseafloor sedimentary metagenomes.</title>
        <authorList>
            <person name="Kawai M."/>
            <person name="Futagami T."/>
            <person name="Toyoda A."/>
            <person name="Takaki Y."/>
            <person name="Nishi S."/>
            <person name="Hori S."/>
            <person name="Arai W."/>
            <person name="Tsubouchi T."/>
            <person name="Morono Y."/>
            <person name="Uchiyama I."/>
            <person name="Ito T."/>
            <person name="Fujiyama A."/>
            <person name="Inagaki F."/>
            <person name="Takami H."/>
        </authorList>
    </citation>
    <scope>NUCLEOTIDE SEQUENCE</scope>
    <source>
        <strain evidence="11">Expedition CK06-06</strain>
    </source>
</reference>
<dbReference type="InterPro" id="IPR008271">
    <property type="entry name" value="Ser/Thr_kinase_AS"/>
</dbReference>
<dbReference type="PANTHER" id="PTHR48013:SF9">
    <property type="entry name" value="DUAL SPECIFICITY MITOGEN-ACTIVATED PROTEIN KINASE KINASE 5"/>
    <property type="match status" value="1"/>
</dbReference>
<dbReference type="InterPro" id="IPR011009">
    <property type="entry name" value="Kinase-like_dom_sf"/>
</dbReference>
<comment type="catalytic activity">
    <reaction evidence="8">
        <text>L-threonyl-[protein] + ATP = O-phospho-L-threonyl-[protein] + ADP + H(+)</text>
        <dbReference type="Rhea" id="RHEA:46608"/>
        <dbReference type="Rhea" id="RHEA-COMP:11060"/>
        <dbReference type="Rhea" id="RHEA-COMP:11605"/>
        <dbReference type="ChEBI" id="CHEBI:15378"/>
        <dbReference type="ChEBI" id="CHEBI:30013"/>
        <dbReference type="ChEBI" id="CHEBI:30616"/>
        <dbReference type="ChEBI" id="CHEBI:61977"/>
        <dbReference type="ChEBI" id="CHEBI:456216"/>
        <dbReference type="EC" id="2.7.12.2"/>
    </reaction>
</comment>
<dbReference type="CDD" id="cd14014">
    <property type="entry name" value="STKc_PknB_like"/>
    <property type="match status" value="1"/>
</dbReference>
<feature type="non-terminal residue" evidence="11">
    <location>
        <position position="1"/>
    </location>
</feature>
<dbReference type="SMART" id="SM00220">
    <property type="entry name" value="S_TKc"/>
    <property type="match status" value="1"/>
</dbReference>
<proteinExistence type="inferred from homology"/>
<dbReference type="GO" id="GO:0004708">
    <property type="term" value="F:MAP kinase kinase activity"/>
    <property type="evidence" value="ECO:0007669"/>
    <property type="project" value="UniProtKB-EC"/>
</dbReference>
<accession>X1KFU2</accession>
<dbReference type="GO" id="GO:0005524">
    <property type="term" value="F:ATP binding"/>
    <property type="evidence" value="ECO:0007669"/>
    <property type="project" value="UniProtKB-KW"/>
</dbReference>
<dbReference type="SUPFAM" id="SSF56112">
    <property type="entry name" value="Protein kinase-like (PK-like)"/>
    <property type="match status" value="1"/>
</dbReference>
<gene>
    <name evidence="11" type="ORF">S03H2_68849</name>
</gene>
<comment type="similarity">
    <text evidence="5">Belongs to the protein kinase superfamily. STE Ser/Thr protein kinase family. MAP kinase kinase subfamily.</text>
</comment>
<feature type="domain" description="Protein kinase" evidence="10">
    <location>
        <begin position="1"/>
        <end position="152"/>
    </location>
</feature>
<dbReference type="Gene3D" id="1.10.510.10">
    <property type="entry name" value="Transferase(Phosphotransferase) domain 1"/>
    <property type="match status" value="1"/>
</dbReference>
<dbReference type="EMBL" id="BARU01045352">
    <property type="protein sequence ID" value="GAH92480.1"/>
    <property type="molecule type" value="Genomic_DNA"/>
</dbReference>
<feature type="non-terminal residue" evidence="11">
    <location>
        <position position="152"/>
    </location>
</feature>
<evidence type="ECO:0000256" key="8">
    <source>
        <dbReference type="ARBA" id="ARBA00049299"/>
    </source>
</evidence>
<evidence type="ECO:0000313" key="11">
    <source>
        <dbReference type="EMBL" id="GAH92480.1"/>
    </source>
</evidence>
<evidence type="ECO:0000256" key="4">
    <source>
        <dbReference type="ARBA" id="ARBA00022840"/>
    </source>
</evidence>
<dbReference type="PANTHER" id="PTHR48013">
    <property type="entry name" value="DUAL SPECIFICITY MITOGEN-ACTIVATED PROTEIN KINASE KINASE 5-RELATED"/>
    <property type="match status" value="1"/>
</dbReference>
<comment type="catalytic activity">
    <reaction evidence="7">
        <text>L-seryl-[protein] + ATP = O-phospho-L-seryl-[protein] + ADP + H(+)</text>
        <dbReference type="Rhea" id="RHEA:17989"/>
        <dbReference type="Rhea" id="RHEA-COMP:9863"/>
        <dbReference type="Rhea" id="RHEA-COMP:11604"/>
        <dbReference type="ChEBI" id="CHEBI:15378"/>
        <dbReference type="ChEBI" id="CHEBI:29999"/>
        <dbReference type="ChEBI" id="CHEBI:30616"/>
        <dbReference type="ChEBI" id="CHEBI:83421"/>
        <dbReference type="ChEBI" id="CHEBI:456216"/>
        <dbReference type="EC" id="2.7.12.2"/>
    </reaction>
</comment>
<dbReference type="Gene3D" id="3.30.200.20">
    <property type="entry name" value="Phosphorylase Kinase, domain 1"/>
    <property type="match status" value="1"/>
</dbReference>
<dbReference type="Pfam" id="PF00069">
    <property type="entry name" value="Pkinase"/>
    <property type="match status" value="1"/>
</dbReference>
<protein>
    <recommendedName>
        <fullName evidence="6">mitogen-activated protein kinase kinase</fullName>
        <ecNumber evidence="6">2.7.12.2</ecNumber>
    </recommendedName>
</protein>
<name>X1KFU2_9ZZZZ</name>
<evidence type="ECO:0000256" key="1">
    <source>
        <dbReference type="ARBA" id="ARBA00022679"/>
    </source>
</evidence>